<evidence type="ECO:0000256" key="1">
    <source>
        <dbReference type="SAM" id="MobiDB-lite"/>
    </source>
</evidence>
<sequence length="459" mass="49075">MARDADSEALGANQSKRPASGFHDMGDQPQQQHPPLHHRSKSQKHIVGGTGGRLHARVPSSKGLLKHHTAASTTKLNRKHGSLSPDQGAGAALASHHHRRATSELKLTRDPSSTNLKKNPSHTILKRNRSQVEVGKRNKSSTNLNRSASNPAVNKLRSKVQFNLGDEDQDDNQDDDEWVDASTSASPLLSRRGSAHPPQRRIRPRHRDEPHQQKLNLQRASSTLEPAHPHPGLGMVPPGVVVANLNALNGPLVGVPTTYDTRDPRVGKTLERTGMQYLTVRRHLNPVARSIARVMQLPGLENSRRIPQHSHHHHPSSSSSHHPSRHHASRLSEQFVPRTSSMADLIINNNGPSTAAAAARPRSTIGNTSTNTNGAFSALQSASSSLGTAATDDDGRHGGHGGQGAAHGAQGHGPHGQGHGQGQGLSGSSLVDGAEDAGTMALLRMMWEKNPGALSASHE</sequence>
<protein>
    <submittedName>
        <fullName evidence="2">Uncharacterized protein</fullName>
    </submittedName>
</protein>
<feature type="compositionally biased region" description="Gly residues" evidence="1">
    <location>
        <begin position="400"/>
        <end position="425"/>
    </location>
</feature>
<organism evidence="2 3">
    <name type="scientific">Staphylotrichum longicolle</name>
    <dbReference type="NCBI Taxonomy" id="669026"/>
    <lineage>
        <taxon>Eukaryota</taxon>
        <taxon>Fungi</taxon>
        <taxon>Dikarya</taxon>
        <taxon>Ascomycota</taxon>
        <taxon>Pezizomycotina</taxon>
        <taxon>Sordariomycetes</taxon>
        <taxon>Sordariomycetidae</taxon>
        <taxon>Sordariales</taxon>
        <taxon>Chaetomiaceae</taxon>
        <taxon>Staphylotrichum</taxon>
    </lineage>
</organism>
<feature type="region of interest" description="Disordered" evidence="1">
    <location>
        <begin position="353"/>
        <end position="372"/>
    </location>
</feature>
<comment type="caution">
    <text evidence="2">The sequence shown here is derived from an EMBL/GenBank/DDBJ whole genome shotgun (WGS) entry which is preliminary data.</text>
</comment>
<accession>A0AAD4ESM7</accession>
<dbReference type="PANTHER" id="PTHR22794">
    <property type="entry name" value="THAP DOMAIN PROTEIN 11"/>
    <property type="match status" value="1"/>
</dbReference>
<dbReference type="PANTHER" id="PTHR22794:SF2">
    <property type="entry name" value="THAP DOMAIN-CONTAINING PROTEIN 11"/>
    <property type="match status" value="1"/>
</dbReference>
<feature type="compositionally biased region" description="Polar residues" evidence="1">
    <location>
        <begin position="110"/>
        <end position="122"/>
    </location>
</feature>
<feature type="region of interest" description="Disordered" evidence="1">
    <location>
        <begin position="1"/>
        <end position="214"/>
    </location>
</feature>
<evidence type="ECO:0000313" key="3">
    <source>
        <dbReference type="Proteomes" id="UP001197093"/>
    </source>
</evidence>
<proteinExistence type="predicted"/>
<name>A0AAD4ESM7_9PEZI</name>
<feature type="region of interest" description="Disordered" evidence="1">
    <location>
        <begin position="305"/>
        <end position="332"/>
    </location>
</feature>
<reference evidence="2" key="1">
    <citation type="submission" date="2023-02" db="EMBL/GenBank/DDBJ databases">
        <authorList>
            <person name="Palmer J.M."/>
        </authorList>
    </citation>
    <scope>NUCLEOTIDE SEQUENCE</scope>
    <source>
        <strain evidence="2">FW57</strain>
    </source>
</reference>
<dbReference type="GO" id="GO:0031931">
    <property type="term" value="C:TORC1 complex"/>
    <property type="evidence" value="ECO:0007669"/>
    <property type="project" value="TreeGrafter"/>
</dbReference>
<feature type="compositionally biased region" description="Basic residues" evidence="1">
    <location>
        <begin position="306"/>
        <end position="315"/>
    </location>
</feature>
<dbReference type="GO" id="GO:0000329">
    <property type="term" value="C:fungal-type vacuole membrane"/>
    <property type="evidence" value="ECO:0007669"/>
    <property type="project" value="TreeGrafter"/>
</dbReference>
<evidence type="ECO:0000313" key="2">
    <source>
        <dbReference type="EMBL" id="KAG7286584.1"/>
    </source>
</evidence>
<keyword evidence="3" id="KW-1185">Reference proteome</keyword>
<dbReference type="AlphaFoldDB" id="A0AAD4ESM7"/>
<feature type="region of interest" description="Disordered" evidence="1">
    <location>
        <begin position="383"/>
        <end position="432"/>
    </location>
</feature>
<feature type="compositionally biased region" description="Acidic residues" evidence="1">
    <location>
        <begin position="165"/>
        <end position="179"/>
    </location>
</feature>
<dbReference type="EMBL" id="JAHCVI010000004">
    <property type="protein sequence ID" value="KAG7286584.1"/>
    <property type="molecule type" value="Genomic_DNA"/>
</dbReference>
<feature type="compositionally biased region" description="Polar residues" evidence="1">
    <location>
        <begin position="140"/>
        <end position="152"/>
    </location>
</feature>
<feature type="compositionally biased region" description="Basic residues" evidence="1">
    <location>
        <begin position="35"/>
        <end position="44"/>
    </location>
</feature>
<dbReference type="Proteomes" id="UP001197093">
    <property type="component" value="Unassembled WGS sequence"/>
</dbReference>
<gene>
    <name evidence="2" type="ORF">NEMBOFW57_008895</name>
</gene>